<organism evidence="1 2">
    <name type="scientific">Caerostris darwini</name>
    <dbReference type="NCBI Taxonomy" id="1538125"/>
    <lineage>
        <taxon>Eukaryota</taxon>
        <taxon>Metazoa</taxon>
        <taxon>Ecdysozoa</taxon>
        <taxon>Arthropoda</taxon>
        <taxon>Chelicerata</taxon>
        <taxon>Arachnida</taxon>
        <taxon>Araneae</taxon>
        <taxon>Araneomorphae</taxon>
        <taxon>Entelegynae</taxon>
        <taxon>Araneoidea</taxon>
        <taxon>Araneidae</taxon>
        <taxon>Caerostris</taxon>
    </lineage>
</organism>
<protein>
    <submittedName>
        <fullName evidence="1">Uncharacterized protein</fullName>
    </submittedName>
</protein>
<dbReference type="Proteomes" id="UP001054837">
    <property type="component" value="Unassembled WGS sequence"/>
</dbReference>
<proteinExistence type="predicted"/>
<dbReference type="AlphaFoldDB" id="A0AAV4R891"/>
<reference evidence="1 2" key="1">
    <citation type="submission" date="2021-06" db="EMBL/GenBank/DDBJ databases">
        <title>Caerostris darwini draft genome.</title>
        <authorList>
            <person name="Kono N."/>
            <person name="Arakawa K."/>
        </authorList>
    </citation>
    <scope>NUCLEOTIDE SEQUENCE [LARGE SCALE GENOMIC DNA]</scope>
</reference>
<name>A0AAV4R891_9ARAC</name>
<accession>A0AAV4R891</accession>
<gene>
    <name evidence="1" type="ORF">CDAR_599131</name>
</gene>
<evidence type="ECO:0000313" key="2">
    <source>
        <dbReference type="Proteomes" id="UP001054837"/>
    </source>
</evidence>
<keyword evidence="2" id="KW-1185">Reference proteome</keyword>
<comment type="caution">
    <text evidence="1">The sequence shown here is derived from an EMBL/GenBank/DDBJ whole genome shotgun (WGS) entry which is preliminary data.</text>
</comment>
<sequence>MPTNRQGFRGWNRGFAHNRWASEDHLFSARKSLRRNEGCVFGGHKTLENSSRVFPKTKATSVFSINNAHPLSRSNASTFSHPLPLPLTFSARASLSPLLPL</sequence>
<dbReference type="EMBL" id="BPLQ01005716">
    <property type="protein sequence ID" value="GIY16622.1"/>
    <property type="molecule type" value="Genomic_DNA"/>
</dbReference>
<evidence type="ECO:0000313" key="1">
    <source>
        <dbReference type="EMBL" id="GIY16622.1"/>
    </source>
</evidence>